<evidence type="ECO:0000256" key="1">
    <source>
        <dbReference type="ARBA" id="ARBA00001947"/>
    </source>
</evidence>
<feature type="domain" description="Peptidase M13 C-terminal" evidence="8">
    <location>
        <begin position="445"/>
        <end position="635"/>
    </location>
</feature>
<keyword evidence="4" id="KW-0479">Metal-binding</keyword>
<comment type="similarity">
    <text evidence="2">Belongs to the peptidase M13 family.</text>
</comment>
<comment type="cofactor">
    <cofactor evidence="1">
        <name>Zn(2+)</name>
        <dbReference type="ChEBI" id="CHEBI:29105"/>
    </cofactor>
</comment>
<dbReference type="InterPro" id="IPR000718">
    <property type="entry name" value="Peptidase_M13"/>
</dbReference>
<evidence type="ECO:0000313" key="10">
    <source>
        <dbReference type="EMBL" id="ERL65835.1"/>
    </source>
</evidence>
<dbReference type="PRINTS" id="PR00786">
    <property type="entry name" value="NEPRILYSIN"/>
</dbReference>
<dbReference type="CDD" id="cd08662">
    <property type="entry name" value="M13"/>
    <property type="match status" value="1"/>
</dbReference>
<evidence type="ECO:0000256" key="2">
    <source>
        <dbReference type="ARBA" id="ARBA00007357"/>
    </source>
</evidence>
<dbReference type="EMBL" id="KI271584">
    <property type="protein sequence ID" value="ERL65835.1"/>
    <property type="molecule type" value="Genomic_DNA"/>
</dbReference>
<organism evidence="10 11">
    <name type="scientific">Schleiferilactobacillus shenzhenensis LY-73</name>
    <dbReference type="NCBI Taxonomy" id="1231336"/>
    <lineage>
        <taxon>Bacteria</taxon>
        <taxon>Bacillati</taxon>
        <taxon>Bacillota</taxon>
        <taxon>Bacilli</taxon>
        <taxon>Lactobacillales</taxon>
        <taxon>Lactobacillaceae</taxon>
        <taxon>Schleiferilactobacillus</taxon>
    </lineage>
</organism>
<name>U4TQW8_9LACO</name>
<dbReference type="GO" id="GO:0004222">
    <property type="term" value="F:metalloendopeptidase activity"/>
    <property type="evidence" value="ECO:0007669"/>
    <property type="project" value="InterPro"/>
</dbReference>
<dbReference type="eggNOG" id="COG3590">
    <property type="taxonomic scope" value="Bacteria"/>
</dbReference>
<dbReference type="HOGENOM" id="CLU_006187_7_2_9"/>
<dbReference type="GO" id="GO:0016485">
    <property type="term" value="P:protein processing"/>
    <property type="evidence" value="ECO:0007669"/>
    <property type="project" value="TreeGrafter"/>
</dbReference>
<gene>
    <name evidence="10" type="primary">pepO</name>
    <name evidence="10" type="ORF">L248_1911</name>
</gene>
<dbReference type="Proteomes" id="UP000030647">
    <property type="component" value="Unassembled WGS sequence"/>
</dbReference>
<dbReference type="Gene3D" id="1.10.1380.10">
    <property type="entry name" value="Neutral endopeptidase , domain2"/>
    <property type="match status" value="1"/>
</dbReference>
<dbReference type="Pfam" id="PF01431">
    <property type="entry name" value="Peptidase_M13"/>
    <property type="match status" value="1"/>
</dbReference>
<evidence type="ECO:0000256" key="5">
    <source>
        <dbReference type="ARBA" id="ARBA00022801"/>
    </source>
</evidence>
<evidence type="ECO:0000256" key="3">
    <source>
        <dbReference type="ARBA" id="ARBA00022670"/>
    </source>
</evidence>
<sequence length="638" mass="71813">MNSMAEQNAVRIQDDLFEYVNGEWEKTATIPDDESSTGGFNDLARDVEKKMMGEFAAMAKGDTEVPDKYFAQAITLYKQALDFKTRDALGIKPVLPELAQIQSYPTLKDFSDHVGEIANALLAMPFGGGVSPDMKDTSKNAFEIAGMGTILPDTTYYQKDNPQAKQLLAVWEKMAREILAQTPLSAADQDLYIKDTLAYDAEIAKHVKSREEWADYPAMYNPTPTSEVAAQMGDFDFVGYLKATLPVVPDQIIVADPRFLKEFTQVFNAELYPRFMHWDYVLHLLGNTGILSNQLRLLGGTFSRAMTGSPEAPSQEKHAYRLANSHFSEPVGIYYGRKYFGEKAKKDVTEMVEDMIQTYKERLAGNEWLSQGTRDKAVVKLNKMVLKMGYPDHPKALYDRFNVDPDKSLFDNLNAYAKAAFDYNNAQLTQPVDRTEWNMPGHLVNASYDPQRNDITFPAAILQAPFYSLDQSRSENLGGIGAVIAHEVSHGFDNNGAKFDEFGNMKDWWTEADFAEFKKRTQAMIDEFDGLQTQGGTVNGKQIVSENIADDGGLAAALATAKKDSDADLKAFFLNWGRIWRQKSRPEYAKFILAIDVHAPNKLRANVQVQNQDDWYTTFNVQPTDKLYKAPADRVKIW</sequence>
<dbReference type="Gene3D" id="3.40.390.10">
    <property type="entry name" value="Collagenase (Catalytic Domain)"/>
    <property type="match status" value="1"/>
</dbReference>
<dbReference type="PANTHER" id="PTHR11733">
    <property type="entry name" value="ZINC METALLOPROTEASE FAMILY M13 NEPRILYSIN-RELATED"/>
    <property type="match status" value="1"/>
</dbReference>
<dbReference type="InterPro" id="IPR008753">
    <property type="entry name" value="Peptidase_M13_N"/>
</dbReference>
<evidence type="ECO:0000313" key="11">
    <source>
        <dbReference type="Proteomes" id="UP000030647"/>
    </source>
</evidence>
<dbReference type="SUPFAM" id="SSF55486">
    <property type="entry name" value="Metalloproteases ('zincins'), catalytic domain"/>
    <property type="match status" value="1"/>
</dbReference>
<evidence type="ECO:0000256" key="7">
    <source>
        <dbReference type="ARBA" id="ARBA00023049"/>
    </source>
</evidence>
<keyword evidence="7" id="KW-0482">Metalloprotease</keyword>
<accession>U4TQW8</accession>
<evidence type="ECO:0000256" key="4">
    <source>
        <dbReference type="ARBA" id="ARBA00022723"/>
    </source>
</evidence>
<dbReference type="PROSITE" id="PS51885">
    <property type="entry name" value="NEPRILYSIN"/>
    <property type="match status" value="1"/>
</dbReference>
<dbReference type="GO" id="GO:0005886">
    <property type="term" value="C:plasma membrane"/>
    <property type="evidence" value="ECO:0007669"/>
    <property type="project" value="TreeGrafter"/>
</dbReference>
<evidence type="ECO:0000259" key="9">
    <source>
        <dbReference type="Pfam" id="PF05649"/>
    </source>
</evidence>
<evidence type="ECO:0000259" key="8">
    <source>
        <dbReference type="Pfam" id="PF01431"/>
    </source>
</evidence>
<keyword evidence="5" id="KW-0378">Hydrolase</keyword>
<feature type="domain" description="Peptidase M13 N-terminal" evidence="9">
    <location>
        <begin position="13"/>
        <end position="391"/>
    </location>
</feature>
<dbReference type="AlphaFoldDB" id="U4TQW8"/>
<dbReference type="STRING" id="1231336.L248_1911"/>
<dbReference type="InterPro" id="IPR018497">
    <property type="entry name" value="Peptidase_M13_C"/>
</dbReference>
<proteinExistence type="inferred from homology"/>
<dbReference type="Pfam" id="PF05649">
    <property type="entry name" value="Peptidase_M13_N"/>
    <property type="match status" value="1"/>
</dbReference>
<dbReference type="GO" id="GO:0046872">
    <property type="term" value="F:metal ion binding"/>
    <property type="evidence" value="ECO:0007669"/>
    <property type="project" value="UniProtKB-KW"/>
</dbReference>
<evidence type="ECO:0000256" key="6">
    <source>
        <dbReference type="ARBA" id="ARBA00022833"/>
    </source>
</evidence>
<dbReference type="PANTHER" id="PTHR11733:SF167">
    <property type="entry name" value="FI17812P1-RELATED"/>
    <property type="match status" value="1"/>
</dbReference>
<keyword evidence="6" id="KW-0862">Zinc</keyword>
<keyword evidence="3" id="KW-0645">Protease</keyword>
<reference evidence="11" key="1">
    <citation type="journal article" date="2013" name="Genome Announc.">
        <title>Whole-Genome Sequencing of Lactobacillus shenzhenensis Strain LY-73T.</title>
        <authorList>
            <person name="Lin Z."/>
            <person name="Liu Z."/>
            <person name="Yang R."/>
            <person name="Zou Y."/>
            <person name="Wan D."/>
            <person name="Chen J."/>
            <person name="Guo M."/>
            <person name="Zhao J."/>
            <person name="Fang C."/>
            <person name="Yang R."/>
            <person name="Liu F."/>
        </authorList>
    </citation>
    <scope>NUCLEOTIDE SEQUENCE [LARGE SCALE GENOMIC DNA]</scope>
    <source>
        <strain evidence="11">LY-73</strain>
    </source>
</reference>
<dbReference type="InterPro" id="IPR024079">
    <property type="entry name" value="MetalloPept_cat_dom_sf"/>
</dbReference>
<protein>
    <submittedName>
        <fullName evidence="10">PepO</fullName>
    </submittedName>
</protein>
<keyword evidence="11" id="KW-1185">Reference proteome</keyword>
<dbReference type="InterPro" id="IPR042089">
    <property type="entry name" value="Peptidase_M13_dom_2"/>
</dbReference>